<feature type="transmembrane region" description="Helical" evidence="13">
    <location>
        <begin position="103"/>
        <end position="124"/>
    </location>
</feature>
<dbReference type="InterPro" id="IPR027417">
    <property type="entry name" value="P-loop_NTPase"/>
</dbReference>
<dbReference type="InterPro" id="IPR003593">
    <property type="entry name" value="AAA+_ATPase"/>
</dbReference>
<feature type="transmembrane region" description="Helical" evidence="13">
    <location>
        <begin position="136"/>
        <end position="160"/>
    </location>
</feature>
<evidence type="ECO:0000313" key="19">
    <source>
        <dbReference type="RefSeq" id="XP_025405930.1"/>
    </source>
</evidence>
<dbReference type="RefSeq" id="XP_025405929.1">
    <property type="nucleotide sequence ID" value="XM_025550144.1"/>
</dbReference>
<organism evidence="16">
    <name type="scientific">Sipha flava</name>
    <name type="common">yellow sugarcane aphid</name>
    <dbReference type="NCBI Taxonomy" id="143950"/>
    <lineage>
        <taxon>Eukaryota</taxon>
        <taxon>Metazoa</taxon>
        <taxon>Ecdysozoa</taxon>
        <taxon>Arthropoda</taxon>
        <taxon>Hexapoda</taxon>
        <taxon>Insecta</taxon>
        <taxon>Pterygota</taxon>
        <taxon>Neoptera</taxon>
        <taxon>Paraneoptera</taxon>
        <taxon>Hemiptera</taxon>
        <taxon>Sternorrhyncha</taxon>
        <taxon>Aphidomorpha</taxon>
        <taxon>Aphidoidea</taxon>
        <taxon>Aphididae</taxon>
        <taxon>Sipha</taxon>
    </lineage>
</organism>
<keyword evidence="4" id="KW-0813">Transport</keyword>
<dbReference type="PANTHER" id="PTHR24223">
    <property type="entry name" value="ATP-BINDING CASSETTE SUB-FAMILY C"/>
    <property type="match status" value="1"/>
</dbReference>
<dbReference type="SMART" id="SM00382">
    <property type="entry name" value="AAA"/>
    <property type="match status" value="2"/>
</dbReference>
<feature type="transmembrane region" description="Helical" evidence="13">
    <location>
        <begin position="370"/>
        <end position="390"/>
    </location>
</feature>
<dbReference type="Gene3D" id="3.40.50.300">
    <property type="entry name" value="P-loop containing nucleotide triphosphate hydrolases"/>
    <property type="match status" value="2"/>
</dbReference>
<evidence type="ECO:0000256" key="2">
    <source>
        <dbReference type="ARBA" id="ARBA00009726"/>
    </source>
</evidence>
<dbReference type="SUPFAM" id="SSF52540">
    <property type="entry name" value="P-loop containing nucleoside triphosphate hydrolases"/>
    <property type="match status" value="2"/>
</dbReference>
<feature type="domain" description="ABC transmembrane type-1" evidence="15">
    <location>
        <begin position="929"/>
        <end position="1215"/>
    </location>
</feature>
<evidence type="ECO:0000313" key="17">
    <source>
        <dbReference type="Proteomes" id="UP000694846"/>
    </source>
</evidence>
<dbReference type="EC" id="7.6.2.2" evidence="3"/>
<keyword evidence="5 13" id="KW-0812">Transmembrane</keyword>
<evidence type="ECO:0000256" key="12">
    <source>
        <dbReference type="ARBA" id="ARBA00034018"/>
    </source>
</evidence>
<reference evidence="16" key="1">
    <citation type="submission" date="2018-04" db="EMBL/GenBank/DDBJ databases">
        <title>Transcriptome assembly of Sipha flava.</title>
        <authorList>
            <person name="Scully E.D."/>
            <person name="Geib S.M."/>
            <person name="Palmer N.A."/>
            <person name="Koch K."/>
            <person name="Bradshaw J."/>
            <person name="Heng-Moss T."/>
            <person name="Sarath G."/>
        </authorList>
    </citation>
    <scope>NUCLEOTIDE SEQUENCE</scope>
</reference>
<dbReference type="GO" id="GO:0016887">
    <property type="term" value="F:ATP hydrolysis activity"/>
    <property type="evidence" value="ECO:0007669"/>
    <property type="project" value="InterPro"/>
</dbReference>
<evidence type="ECO:0000259" key="14">
    <source>
        <dbReference type="PROSITE" id="PS50893"/>
    </source>
</evidence>
<dbReference type="PANTHER" id="PTHR24223:SF330">
    <property type="entry name" value="ATP-BINDING CASSETTE SUB-FAMILY C MEMBER 10"/>
    <property type="match status" value="1"/>
</dbReference>
<comment type="subcellular location">
    <subcellularLocation>
        <location evidence="1">Membrane</location>
        <topology evidence="1">Multi-pass membrane protein</topology>
    </subcellularLocation>
</comment>
<keyword evidence="8" id="KW-0067">ATP-binding</keyword>
<dbReference type="RefSeq" id="XP_025405930.1">
    <property type="nucleotide sequence ID" value="XM_025550145.1"/>
</dbReference>
<dbReference type="CDD" id="cd03244">
    <property type="entry name" value="ABCC_MRP_domain2"/>
    <property type="match status" value="1"/>
</dbReference>
<proteinExistence type="inferred from homology"/>
<feature type="transmembrane region" description="Helical" evidence="13">
    <location>
        <begin position="1068"/>
        <end position="1087"/>
    </location>
</feature>
<dbReference type="GO" id="GO:0008559">
    <property type="term" value="F:ABC-type xenobiotic transporter activity"/>
    <property type="evidence" value="ECO:0007669"/>
    <property type="project" value="UniProtKB-EC"/>
</dbReference>
<evidence type="ECO:0000256" key="7">
    <source>
        <dbReference type="ARBA" id="ARBA00022741"/>
    </source>
</evidence>
<feature type="transmembrane region" description="Helical" evidence="13">
    <location>
        <begin position="923"/>
        <end position="941"/>
    </location>
</feature>
<dbReference type="Pfam" id="PF00664">
    <property type="entry name" value="ABC_membrane"/>
    <property type="match status" value="2"/>
</dbReference>
<keyword evidence="10 13" id="KW-1133">Transmembrane helix</keyword>
<dbReference type="InterPro" id="IPR036640">
    <property type="entry name" value="ABC1_TM_sf"/>
</dbReference>
<reference evidence="18 19" key="2">
    <citation type="submission" date="2025-04" db="UniProtKB">
        <authorList>
            <consortium name="RefSeq"/>
        </authorList>
    </citation>
    <scope>IDENTIFICATION</scope>
    <source>
        <tissue evidence="18 19">Whole body</tissue>
    </source>
</reference>
<keyword evidence="11 13" id="KW-0472">Membrane</keyword>
<dbReference type="EMBL" id="GGMS01013947">
    <property type="protein sequence ID" value="MBY83150.1"/>
    <property type="molecule type" value="Transcribed_RNA"/>
</dbReference>
<feature type="domain" description="ABC transporter" evidence="14">
    <location>
        <begin position="650"/>
        <end position="874"/>
    </location>
</feature>
<evidence type="ECO:0000259" key="15">
    <source>
        <dbReference type="PROSITE" id="PS50929"/>
    </source>
</evidence>
<feature type="transmembrane region" description="Helical" evidence="13">
    <location>
        <begin position="589"/>
        <end position="610"/>
    </location>
</feature>
<dbReference type="GO" id="GO:0005524">
    <property type="term" value="F:ATP binding"/>
    <property type="evidence" value="ECO:0007669"/>
    <property type="project" value="UniProtKB-KW"/>
</dbReference>
<dbReference type="CDD" id="cd18598">
    <property type="entry name" value="ABC_6TM_MRP7_D1_like"/>
    <property type="match status" value="1"/>
</dbReference>
<dbReference type="FunFam" id="1.20.1560.10:FF:000037">
    <property type="entry name" value="ATP-binding cassette subfamily C member 10"/>
    <property type="match status" value="1"/>
</dbReference>
<dbReference type="SUPFAM" id="SSF90123">
    <property type="entry name" value="ABC transporter transmembrane region"/>
    <property type="match status" value="2"/>
</dbReference>
<dbReference type="CDD" id="cd18605">
    <property type="entry name" value="ABC_6TM_MRP7_D2_like"/>
    <property type="match status" value="1"/>
</dbReference>
<evidence type="ECO:0000256" key="6">
    <source>
        <dbReference type="ARBA" id="ARBA00022737"/>
    </source>
</evidence>
<keyword evidence="9" id="KW-1278">Translocase</keyword>
<evidence type="ECO:0000256" key="9">
    <source>
        <dbReference type="ARBA" id="ARBA00022967"/>
    </source>
</evidence>
<feature type="domain" description="ABC transmembrane type-1" evidence="15">
    <location>
        <begin position="333"/>
        <end position="612"/>
    </location>
</feature>
<dbReference type="InterPro" id="IPR011527">
    <property type="entry name" value="ABC1_TM_dom"/>
</dbReference>
<feature type="transmembrane region" description="Helical" evidence="13">
    <location>
        <begin position="24"/>
        <end position="51"/>
    </location>
</feature>
<dbReference type="InterPro" id="IPR003439">
    <property type="entry name" value="ABC_transporter-like_ATP-bd"/>
</dbReference>
<feature type="transmembrane region" description="Helical" evidence="13">
    <location>
        <begin position="72"/>
        <end position="91"/>
    </location>
</feature>
<sequence length="1491" mass="170614">MRVTWNWTELCGPDDFVPLFRTGYVLSVCAEMAIIRLPILFIFMLTSTYYCRHMSDWIIRTRRETNILRFRIIVSSTLSILSAFQLIWEVYEFTESRVYPIENLVLVIQCFTWLIHTVYIVYIRHHLGTSLRGSKVVMITWFLCFLSSIISLRSIFVAFIQSTYIPILQVRLWFTLFNWMLQIFYLITMFFKEDIVRIRYVDRLRFLAQQSVDRRSLMTASYSRFNDEFDPYYLGMACDHEHYTFLSWLTFGWVGRLITKGDKKRLHHTSDLFDLPEWLTPVYVSAKIEEVFRHQPSVRATSPIHLPADQQFRTPKKSLLQALHECYGKQFYGIGLLKFMADIFEFAAPIFLNKLITFVSHHEEPMSHGYLYMSGLILMLLISTLFGVHYEYQIHMIGIKIRGALITVIYKKTLELNTVMLNDFSIGEVVNFMSTDTSNLVNACNSFHSMWSVPFQLVIVLYLLYQQLGIAFLSGVFVSILLIPVNKIITSNIGKLTGKLMTEKDKRVKLMSEIIRGIRVIKYHVWEKYFIDKVSSYRKPEVMNLKKRKYLDALCVYFWATTPVTISVLTFSTYIFLGGQLTAAKVFTSMALLHMLITPLNAFPWILNGVTEAWVSVKRIQRLIEVDDLQTQSYYSLMPVHYGKTFDNAISLSQCSFNWGLRSFQLKNINFSIAKGSLVGITGQVGSGKSTLLAGILAEINKDEGTIASSNMRDGFAFVAQTPWIQRGTIRDNILFGQSYSLERYKSVIRSCALVKDLKEFPRGDSTLIGEAGITLSGGQKARLALARAVYQNKFIYILDDIFASVDINVAQHLFKHCINGLLKDKTRIICTHNSQYLVSADWVLIMNNGTIINQGRPFDVLSDYEVKTVDVKFNEANSIAHSTMDDWIPNKETMVENNLNDGENQEEGVVALSVYKQYWKSVGSFIGWMILVALIVMQSSRNVSDLWLSYWVNEITNKDEDNSIKNLQDKNNKYLYTYTLIGMINSIATFFRAFIFAYGGIKACKTIHNSLLTSIMNVKTSFFDVVPLGRILNRFSSDTNIIDDALPFILNILLAQFFLVIGTLGSIVFGVPWAIIIVVVLTPVYYKLQIRYRNSSRELRRISTVALSPLYNHINESLQGLATIRAFRVVSRFERENEDKLENYLKAEFSSLLASLWFKFRLRIIGLTVLFFISLIAVFIHKWNLTNAGFLGLSLTYALTLTNMLGGLVSAIAATECDMISLERVLDYIVNTESENDNEETMSPPFAWPTNGIIQFSNVFLKYRQDCPMSLNGISFETTSSEKIGVIGRTGAGKSSLLAALFKMSDISSGDILIDAVNISRISSRQIRNRLCVIPQDPFLFEGTIRENIDPFKEYMDSNIWSALQCCHLVPTIKRLGGLGCYLGENSSLSVGEKQLLCLVRAILKNAKVICVDEATANVDEMTDRKIQETIRTVFKQSTVITIAHRIRTVMDSDRILVMDHGKVVEFESPNILLQNKNSYFYNLVQQEFK</sequence>
<evidence type="ECO:0000256" key="4">
    <source>
        <dbReference type="ARBA" id="ARBA00022448"/>
    </source>
</evidence>
<dbReference type="Pfam" id="PF00005">
    <property type="entry name" value="ABC_tran"/>
    <property type="match status" value="2"/>
</dbReference>
<keyword evidence="7" id="KW-0547">Nucleotide-binding</keyword>
<protein>
    <recommendedName>
        <fullName evidence="3">ABC-type xenobiotic transporter</fullName>
        <ecNumber evidence="3">7.6.2.2</ecNumber>
    </recommendedName>
</protein>
<dbReference type="FunFam" id="3.40.50.300:FF:000163">
    <property type="entry name" value="Multidrug resistance-associated protein member 4"/>
    <property type="match status" value="1"/>
</dbReference>
<dbReference type="CDD" id="cd03250">
    <property type="entry name" value="ABCC_MRP_domain1"/>
    <property type="match status" value="1"/>
</dbReference>
<feature type="transmembrane region" description="Helical" evidence="13">
    <location>
        <begin position="459"/>
        <end position="483"/>
    </location>
</feature>
<feature type="transmembrane region" description="Helical" evidence="13">
    <location>
        <begin position="1165"/>
        <end position="1184"/>
    </location>
</feature>
<comment type="catalytic activity">
    <reaction evidence="12">
        <text>ATP + H2O + xenobioticSide 1 = ADP + phosphate + xenobioticSide 2.</text>
        <dbReference type="EC" id="7.6.2.2"/>
    </reaction>
</comment>
<gene>
    <name evidence="16" type="primary">ABCC10_1</name>
    <name evidence="18 19" type="synonym">LOC112680136</name>
    <name evidence="16" type="ORF">g.32894</name>
</gene>
<accession>A0A2S2R029</accession>
<dbReference type="PROSITE" id="PS50929">
    <property type="entry name" value="ABC_TM1F"/>
    <property type="match status" value="2"/>
</dbReference>
<dbReference type="PROSITE" id="PS50893">
    <property type="entry name" value="ABC_TRANSPORTER_2"/>
    <property type="match status" value="2"/>
</dbReference>
<evidence type="ECO:0000256" key="1">
    <source>
        <dbReference type="ARBA" id="ARBA00004141"/>
    </source>
</evidence>
<dbReference type="FunFam" id="1.20.1560.10:FF:000113">
    <property type="entry name" value="ABC transporter, putative"/>
    <property type="match status" value="1"/>
</dbReference>
<dbReference type="Proteomes" id="UP000694846">
    <property type="component" value="Unplaced"/>
</dbReference>
<evidence type="ECO:0000256" key="13">
    <source>
        <dbReference type="SAM" id="Phobius"/>
    </source>
</evidence>
<feature type="transmembrane region" description="Helical" evidence="13">
    <location>
        <begin position="1196"/>
        <end position="1215"/>
    </location>
</feature>
<evidence type="ECO:0000256" key="10">
    <source>
        <dbReference type="ARBA" id="ARBA00022989"/>
    </source>
</evidence>
<dbReference type="OrthoDB" id="6500128at2759"/>
<feature type="transmembrane region" description="Helical" evidence="13">
    <location>
        <begin position="554"/>
        <end position="577"/>
    </location>
</feature>
<feature type="transmembrane region" description="Helical" evidence="13">
    <location>
        <begin position="976"/>
        <end position="999"/>
    </location>
</feature>
<dbReference type="InterPro" id="IPR050173">
    <property type="entry name" value="ABC_transporter_C-like"/>
</dbReference>
<evidence type="ECO:0000256" key="8">
    <source>
        <dbReference type="ARBA" id="ARBA00022840"/>
    </source>
</evidence>
<dbReference type="PROSITE" id="PS00211">
    <property type="entry name" value="ABC_TRANSPORTER_1"/>
    <property type="match status" value="2"/>
</dbReference>
<comment type="similarity">
    <text evidence="2">Belongs to the ABC transporter superfamily. ABCC family. Conjugate transporter (TC 3.A.1.208) subfamily.</text>
</comment>
<keyword evidence="6" id="KW-0677">Repeat</keyword>
<evidence type="ECO:0000256" key="3">
    <source>
        <dbReference type="ARBA" id="ARBA00012191"/>
    </source>
</evidence>
<feature type="domain" description="ABC transporter" evidence="14">
    <location>
        <begin position="1255"/>
        <end position="1487"/>
    </location>
</feature>
<dbReference type="Gene3D" id="1.20.1560.10">
    <property type="entry name" value="ABC transporter type 1, transmembrane domain"/>
    <property type="match status" value="2"/>
</dbReference>
<dbReference type="GO" id="GO:0016020">
    <property type="term" value="C:membrane"/>
    <property type="evidence" value="ECO:0007669"/>
    <property type="project" value="UniProtKB-SubCell"/>
</dbReference>
<evidence type="ECO:0000256" key="11">
    <source>
        <dbReference type="ARBA" id="ARBA00023136"/>
    </source>
</evidence>
<evidence type="ECO:0000313" key="18">
    <source>
        <dbReference type="RefSeq" id="XP_025405929.1"/>
    </source>
</evidence>
<feature type="transmembrane region" description="Helical" evidence="13">
    <location>
        <begin position="172"/>
        <end position="191"/>
    </location>
</feature>
<name>A0A2S2R029_9HEMI</name>
<dbReference type="FunFam" id="3.40.50.300:FF:000997">
    <property type="entry name" value="Multidrug resistance-associated protein 1"/>
    <property type="match status" value="1"/>
</dbReference>
<keyword evidence="17" id="KW-1185">Reference proteome</keyword>
<evidence type="ECO:0000256" key="5">
    <source>
        <dbReference type="ARBA" id="ARBA00022692"/>
    </source>
</evidence>
<dbReference type="InterPro" id="IPR017871">
    <property type="entry name" value="ABC_transporter-like_CS"/>
</dbReference>
<evidence type="ECO:0000313" key="16">
    <source>
        <dbReference type="EMBL" id="MBY83150.1"/>
    </source>
</evidence>